<evidence type="ECO:0000259" key="2">
    <source>
        <dbReference type="SMART" id="SM00903"/>
    </source>
</evidence>
<dbReference type="SMART" id="SM00903">
    <property type="entry name" value="Flavin_Reduct"/>
    <property type="match status" value="1"/>
</dbReference>
<dbReference type="PANTHER" id="PTHR30466:SF1">
    <property type="entry name" value="FMN REDUCTASE (NADH) RUTF"/>
    <property type="match status" value="1"/>
</dbReference>
<dbReference type="PANTHER" id="PTHR30466">
    <property type="entry name" value="FLAVIN REDUCTASE"/>
    <property type="match status" value="1"/>
</dbReference>
<dbReference type="EMBL" id="KV454406">
    <property type="protein sequence ID" value="ODQ68198.1"/>
    <property type="molecule type" value="Genomic_DNA"/>
</dbReference>
<gene>
    <name evidence="3" type="ORF">NADFUDRAFT_30425</name>
</gene>
<dbReference type="GO" id="GO:0042602">
    <property type="term" value="F:riboflavin reductase (NADPH) activity"/>
    <property type="evidence" value="ECO:0007669"/>
    <property type="project" value="TreeGrafter"/>
</dbReference>
<dbReference type="AlphaFoldDB" id="A0A1E3PSE3"/>
<dbReference type="Proteomes" id="UP000095009">
    <property type="component" value="Unassembled WGS sequence"/>
</dbReference>
<keyword evidence="4" id="KW-1185">Reference proteome</keyword>
<dbReference type="InterPro" id="IPR002563">
    <property type="entry name" value="Flavin_Rdtase-like_dom"/>
</dbReference>
<dbReference type="STRING" id="857566.A0A1E3PSE3"/>
<evidence type="ECO:0000256" key="1">
    <source>
        <dbReference type="ARBA" id="ARBA00023002"/>
    </source>
</evidence>
<dbReference type="Gene3D" id="2.30.110.10">
    <property type="entry name" value="Electron Transport, Fmn-binding Protein, Chain A"/>
    <property type="match status" value="1"/>
</dbReference>
<feature type="domain" description="Flavin reductase like" evidence="2">
    <location>
        <begin position="1"/>
        <end position="197"/>
    </location>
</feature>
<dbReference type="InterPro" id="IPR050268">
    <property type="entry name" value="NADH-dep_flavin_reductase"/>
</dbReference>
<dbReference type="Pfam" id="PF01613">
    <property type="entry name" value="Flavin_Reduct"/>
    <property type="match status" value="1"/>
</dbReference>
<protein>
    <recommendedName>
        <fullName evidence="2">Flavin reductase like domain-containing protein</fullName>
    </recommendedName>
</protein>
<organism evidence="3 4">
    <name type="scientific">Nadsonia fulvescens var. elongata DSM 6958</name>
    <dbReference type="NCBI Taxonomy" id="857566"/>
    <lineage>
        <taxon>Eukaryota</taxon>
        <taxon>Fungi</taxon>
        <taxon>Dikarya</taxon>
        <taxon>Ascomycota</taxon>
        <taxon>Saccharomycotina</taxon>
        <taxon>Dipodascomycetes</taxon>
        <taxon>Dipodascales</taxon>
        <taxon>Dipodascales incertae sedis</taxon>
        <taxon>Nadsonia</taxon>
    </lineage>
</organism>
<evidence type="ECO:0000313" key="4">
    <source>
        <dbReference type="Proteomes" id="UP000095009"/>
    </source>
</evidence>
<sequence>MSSLSTPVMVLTTNQAMPIGLDPVIMDEKELESYGPRGMTLSSVCSLSVKPLPMVCFNLQVPSRTSAAIHSRKMFALNILPPNHDSVKICRAFAGGLGKDINPFKAEEEYLTTIDKNVGKLSDEFEIGSEKFITEKASDIPTVKSAVAVMYCEAKQMFKAQDHEIWVAEIVAVRSSDRFLAPDCVGGVLYHKRAFHSVGERLKEPSIKEINDSRERGRSKLSHCIEFTDSVIY</sequence>
<dbReference type="InterPro" id="IPR012349">
    <property type="entry name" value="Split_barrel_FMN-bd"/>
</dbReference>
<name>A0A1E3PSE3_9ASCO</name>
<evidence type="ECO:0000313" key="3">
    <source>
        <dbReference type="EMBL" id="ODQ68198.1"/>
    </source>
</evidence>
<accession>A0A1E3PSE3</accession>
<keyword evidence="1" id="KW-0560">Oxidoreductase</keyword>
<dbReference type="GO" id="GO:0010181">
    <property type="term" value="F:FMN binding"/>
    <property type="evidence" value="ECO:0007669"/>
    <property type="project" value="InterPro"/>
</dbReference>
<dbReference type="SUPFAM" id="SSF50475">
    <property type="entry name" value="FMN-binding split barrel"/>
    <property type="match status" value="1"/>
</dbReference>
<proteinExistence type="predicted"/>
<reference evidence="3 4" key="1">
    <citation type="journal article" date="2016" name="Proc. Natl. Acad. Sci. U.S.A.">
        <title>Comparative genomics of biotechnologically important yeasts.</title>
        <authorList>
            <person name="Riley R."/>
            <person name="Haridas S."/>
            <person name="Wolfe K.H."/>
            <person name="Lopes M.R."/>
            <person name="Hittinger C.T."/>
            <person name="Goeker M."/>
            <person name="Salamov A.A."/>
            <person name="Wisecaver J.H."/>
            <person name="Long T.M."/>
            <person name="Calvey C.H."/>
            <person name="Aerts A.L."/>
            <person name="Barry K.W."/>
            <person name="Choi C."/>
            <person name="Clum A."/>
            <person name="Coughlan A.Y."/>
            <person name="Deshpande S."/>
            <person name="Douglass A.P."/>
            <person name="Hanson S.J."/>
            <person name="Klenk H.-P."/>
            <person name="LaButti K.M."/>
            <person name="Lapidus A."/>
            <person name="Lindquist E.A."/>
            <person name="Lipzen A.M."/>
            <person name="Meier-Kolthoff J.P."/>
            <person name="Ohm R.A."/>
            <person name="Otillar R.P."/>
            <person name="Pangilinan J.L."/>
            <person name="Peng Y."/>
            <person name="Rokas A."/>
            <person name="Rosa C.A."/>
            <person name="Scheuner C."/>
            <person name="Sibirny A.A."/>
            <person name="Slot J.C."/>
            <person name="Stielow J.B."/>
            <person name="Sun H."/>
            <person name="Kurtzman C.P."/>
            <person name="Blackwell M."/>
            <person name="Grigoriev I.V."/>
            <person name="Jeffries T.W."/>
        </authorList>
    </citation>
    <scope>NUCLEOTIDE SEQUENCE [LARGE SCALE GENOMIC DNA]</scope>
    <source>
        <strain evidence="3 4">DSM 6958</strain>
    </source>
</reference>
<dbReference type="OrthoDB" id="2015405at2759"/>